<sequence>MDNLSDRPDRFGPVSRALHWSMAALFALQFLSAAAHWALPRDNALRQTLWSYHIDLGVTLFLLVLLRGAWALWNLRRRPRHSGLVGRAATAGHAALYALMMIVPVVKIPAAAGGTRGLSYLGLSIFPARETAIAWTQAAAGWHGGMGWMLAALVLGHIVMVLGWHRFIKRDDVLSHMA</sequence>
<dbReference type="InterPro" id="IPR011577">
    <property type="entry name" value="Cyt_b561_bac/Ni-Hgenase"/>
</dbReference>
<keyword evidence="4" id="KW-1003">Cell membrane</keyword>
<organism evidence="15 16">
    <name type="scientific">Primorskyibacter flagellatus</name>
    <dbReference type="NCBI Taxonomy" id="1387277"/>
    <lineage>
        <taxon>Bacteria</taxon>
        <taxon>Pseudomonadati</taxon>
        <taxon>Pseudomonadota</taxon>
        <taxon>Alphaproteobacteria</taxon>
        <taxon>Rhodobacterales</taxon>
        <taxon>Roseobacteraceae</taxon>
        <taxon>Primorskyibacter</taxon>
    </lineage>
</organism>
<protein>
    <submittedName>
        <fullName evidence="15">Cytochrome b561</fullName>
    </submittedName>
</protein>
<comment type="similarity">
    <text evidence="12">Belongs to the cytochrome b561 family.</text>
</comment>
<dbReference type="GO" id="GO:0022904">
    <property type="term" value="P:respiratory electron transport chain"/>
    <property type="evidence" value="ECO:0007669"/>
    <property type="project" value="InterPro"/>
</dbReference>
<name>A0A1W2E2A8_9RHOB</name>
<comment type="subcellular location">
    <subcellularLocation>
        <location evidence="2">Cell membrane</location>
        <topology evidence="2">Multi-pass membrane protein</topology>
    </subcellularLocation>
</comment>
<dbReference type="SUPFAM" id="SSF81342">
    <property type="entry name" value="Transmembrane di-heme cytochromes"/>
    <property type="match status" value="1"/>
</dbReference>
<dbReference type="PANTHER" id="PTHR30529:SF1">
    <property type="entry name" value="CYTOCHROME B561 HOMOLOG 2"/>
    <property type="match status" value="1"/>
</dbReference>
<keyword evidence="10" id="KW-0408">Iron</keyword>
<keyword evidence="16" id="KW-1185">Reference proteome</keyword>
<evidence type="ECO:0000313" key="15">
    <source>
        <dbReference type="EMBL" id="SMD03859.1"/>
    </source>
</evidence>
<proteinExistence type="inferred from homology"/>
<keyword evidence="8" id="KW-0249">Electron transport</keyword>
<dbReference type="EMBL" id="FWYD01000021">
    <property type="protein sequence ID" value="SMD03859.1"/>
    <property type="molecule type" value="Genomic_DNA"/>
</dbReference>
<dbReference type="STRING" id="1387277.SAMN06295998_12116"/>
<dbReference type="GO" id="GO:0046872">
    <property type="term" value="F:metal ion binding"/>
    <property type="evidence" value="ECO:0007669"/>
    <property type="project" value="UniProtKB-KW"/>
</dbReference>
<evidence type="ECO:0000256" key="7">
    <source>
        <dbReference type="ARBA" id="ARBA00022723"/>
    </source>
</evidence>
<keyword evidence="6 13" id="KW-0812">Transmembrane</keyword>
<dbReference type="GO" id="GO:0005886">
    <property type="term" value="C:plasma membrane"/>
    <property type="evidence" value="ECO:0007669"/>
    <property type="project" value="UniProtKB-SubCell"/>
</dbReference>
<dbReference type="AlphaFoldDB" id="A0A1W2E2A8"/>
<evidence type="ECO:0000256" key="6">
    <source>
        <dbReference type="ARBA" id="ARBA00022692"/>
    </source>
</evidence>
<evidence type="ECO:0000256" key="2">
    <source>
        <dbReference type="ARBA" id="ARBA00004651"/>
    </source>
</evidence>
<keyword evidence="5" id="KW-0349">Heme</keyword>
<comment type="cofactor">
    <cofactor evidence="1">
        <name>heme b</name>
        <dbReference type="ChEBI" id="CHEBI:60344"/>
    </cofactor>
</comment>
<dbReference type="OrthoDB" id="7280471at2"/>
<dbReference type="Pfam" id="PF01292">
    <property type="entry name" value="Ni_hydr_CYTB"/>
    <property type="match status" value="1"/>
</dbReference>
<evidence type="ECO:0000256" key="5">
    <source>
        <dbReference type="ARBA" id="ARBA00022617"/>
    </source>
</evidence>
<evidence type="ECO:0000256" key="13">
    <source>
        <dbReference type="SAM" id="Phobius"/>
    </source>
</evidence>
<evidence type="ECO:0000256" key="1">
    <source>
        <dbReference type="ARBA" id="ARBA00001970"/>
    </source>
</evidence>
<dbReference type="PANTHER" id="PTHR30529">
    <property type="entry name" value="CYTOCHROME B561"/>
    <property type="match status" value="1"/>
</dbReference>
<evidence type="ECO:0000313" key="16">
    <source>
        <dbReference type="Proteomes" id="UP000192330"/>
    </source>
</evidence>
<feature type="domain" description="Cytochrome b561 bacterial/Ni-hydrogenase" evidence="14">
    <location>
        <begin position="10"/>
        <end position="177"/>
    </location>
</feature>
<evidence type="ECO:0000256" key="11">
    <source>
        <dbReference type="ARBA" id="ARBA00023136"/>
    </source>
</evidence>
<evidence type="ECO:0000256" key="12">
    <source>
        <dbReference type="ARBA" id="ARBA00037975"/>
    </source>
</evidence>
<dbReference type="InterPro" id="IPR016174">
    <property type="entry name" value="Di-haem_cyt_TM"/>
</dbReference>
<feature type="transmembrane region" description="Helical" evidence="13">
    <location>
        <begin position="94"/>
        <end position="112"/>
    </location>
</feature>
<feature type="transmembrane region" description="Helical" evidence="13">
    <location>
        <begin position="145"/>
        <end position="164"/>
    </location>
</feature>
<evidence type="ECO:0000256" key="9">
    <source>
        <dbReference type="ARBA" id="ARBA00022989"/>
    </source>
</evidence>
<dbReference type="RefSeq" id="WP_084354248.1">
    <property type="nucleotide sequence ID" value="NZ_FWYD01000021.1"/>
</dbReference>
<dbReference type="GO" id="GO:0009055">
    <property type="term" value="F:electron transfer activity"/>
    <property type="evidence" value="ECO:0007669"/>
    <property type="project" value="InterPro"/>
</dbReference>
<reference evidence="15 16" key="1">
    <citation type="submission" date="2017-04" db="EMBL/GenBank/DDBJ databases">
        <authorList>
            <person name="Afonso C.L."/>
            <person name="Miller P.J."/>
            <person name="Scott M.A."/>
            <person name="Spackman E."/>
            <person name="Goraichik I."/>
            <person name="Dimitrov K.M."/>
            <person name="Suarez D.L."/>
            <person name="Swayne D.E."/>
        </authorList>
    </citation>
    <scope>NUCLEOTIDE SEQUENCE [LARGE SCALE GENOMIC DNA]</scope>
    <source>
        <strain evidence="15 16">CGMCC 1.12644</strain>
    </source>
</reference>
<accession>A0A1W2E2A8</accession>
<evidence type="ECO:0000256" key="8">
    <source>
        <dbReference type="ARBA" id="ARBA00022982"/>
    </source>
</evidence>
<gene>
    <name evidence="15" type="ORF">SAMN06295998_12116</name>
</gene>
<feature type="transmembrane region" description="Helical" evidence="13">
    <location>
        <begin position="51"/>
        <end position="73"/>
    </location>
</feature>
<keyword evidence="11 13" id="KW-0472">Membrane</keyword>
<evidence type="ECO:0000256" key="4">
    <source>
        <dbReference type="ARBA" id="ARBA00022475"/>
    </source>
</evidence>
<keyword evidence="9 13" id="KW-1133">Transmembrane helix</keyword>
<dbReference type="Proteomes" id="UP000192330">
    <property type="component" value="Unassembled WGS sequence"/>
</dbReference>
<evidence type="ECO:0000256" key="10">
    <source>
        <dbReference type="ARBA" id="ARBA00023004"/>
    </source>
</evidence>
<keyword evidence="3" id="KW-0813">Transport</keyword>
<keyword evidence="7" id="KW-0479">Metal-binding</keyword>
<dbReference type="Gene3D" id="1.20.950.20">
    <property type="entry name" value="Transmembrane di-heme cytochromes, Chain C"/>
    <property type="match status" value="1"/>
</dbReference>
<dbReference type="InterPro" id="IPR052168">
    <property type="entry name" value="Cytochrome_b561_oxidase"/>
</dbReference>
<dbReference type="GO" id="GO:0020037">
    <property type="term" value="F:heme binding"/>
    <property type="evidence" value="ECO:0007669"/>
    <property type="project" value="TreeGrafter"/>
</dbReference>
<feature type="transmembrane region" description="Helical" evidence="13">
    <location>
        <begin position="20"/>
        <end position="39"/>
    </location>
</feature>
<evidence type="ECO:0000256" key="3">
    <source>
        <dbReference type="ARBA" id="ARBA00022448"/>
    </source>
</evidence>
<evidence type="ECO:0000259" key="14">
    <source>
        <dbReference type="Pfam" id="PF01292"/>
    </source>
</evidence>